<keyword evidence="6 7" id="KW-0066">ATP synthesis</keyword>
<dbReference type="GO" id="GO:0046933">
    <property type="term" value="F:proton-transporting ATP synthase activity, rotational mechanism"/>
    <property type="evidence" value="ECO:0007669"/>
    <property type="project" value="UniProtKB-UniRule"/>
</dbReference>
<dbReference type="AlphaFoldDB" id="A0AAE3A1R7"/>
<evidence type="ECO:0000256" key="2">
    <source>
        <dbReference type="ARBA" id="ARBA00022448"/>
    </source>
</evidence>
<keyword evidence="3 7" id="KW-0375">Hydrogen ion transport</keyword>
<dbReference type="GO" id="GO:0005886">
    <property type="term" value="C:plasma membrane"/>
    <property type="evidence" value="ECO:0007669"/>
    <property type="project" value="UniProtKB-SubCell"/>
</dbReference>
<proteinExistence type="inferred from homology"/>
<dbReference type="PANTHER" id="PTHR11910">
    <property type="entry name" value="ATP SYNTHASE DELTA CHAIN"/>
    <property type="match status" value="1"/>
</dbReference>
<reference evidence="8 9" key="1">
    <citation type="submission" date="2021-10" db="EMBL/GenBank/DDBJ databases">
        <title>Anaerobic single-cell dispensing facilitates the cultivation of human gut bacteria.</title>
        <authorList>
            <person name="Afrizal A."/>
        </authorList>
    </citation>
    <scope>NUCLEOTIDE SEQUENCE [LARGE SCALE GENOMIC DNA]</scope>
    <source>
        <strain evidence="8 9">CLA-AA-H273</strain>
    </source>
</reference>
<comment type="function">
    <text evidence="7">This protein is part of the stalk that links CF(0) to CF(1). It either transmits conformational changes from CF(0) to CF(1) or is implicated in proton conduction.</text>
</comment>
<evidence type="ECO:0000256" key="5">
    <source>
        <dbReference type="ARBA" id="ARBA00023136"/>
    </source>
</evidence>
<dbReference type="HAMAP" id="MF_01416">
    <property type="entry name" value="ATP_synth_delta_bact"/>
    <property type="match status" value="1"/>
</dbReference>
<protein>
    <recommendedName>
        <fullName evidence="7">ATP synthase subunit delta</fullName>
    </recommendedName>
    <alternativeName>
        <fullName evidence="7">ATP synthase F(1) sector subunit delta</fullName>
    </alternativeName>
    <alternativeName>
        <fullName evidence="7">F-type ATPase subunit delta</fullName>
        <shortName evidence="7">F-ATPase subunit delta</shortName>
    </alternativeName>
</protein>
<keyword evidence="5 7" id="KW-0472">Membrane</keyword>
<dbReference type="RefSeq" id="WP_022312607.1">
    <property type="nucleotide sequence ID" value="NZ_JAJEPV010000008.1"/>
</dbReference>
<keyword evidence="7" id="KW-1003">Cell membrane</keyword>
<dbReference type="InterPro" id="IPR026015">
    <property type="entry name" value="ATP_synth_OSCP/delta_N_sf"/>
</dbReference>
<evidence type="ECO:0000256" key="4">
    <source>
        <dbReference type="ARBA" id="ARBA00023065"/>
    </source>
</evidence>
<dbReference type="Proteomes" id="UP001197795">
    <property type="component" value="Unassembled WGS sequence"/>
</dbReference>
<sequence length="182" mass="20580">MAKLVSKVYGEALFEAAVDHGNAIQLMNETAQLEKILEDNPDFDKLMKHPGIPKQEKLSMVEQVFRGRVSDDLTEFLKIVVTKERYGSLKAIFAYFTELVRESEKMGTAYVDTAVELTEAQKQAVKNKLLATTSYQTFDVYYHVDPTLIGGMVIRVGDRVVDSSIRTKLEDMKKQLLNIQLG</sequence>
<dbReference type="GO" id="GO:0045259">
    <property type="term" value="C:proton-transporting ATP synthase complex"/>
    <property type="evidence" value="ECO:0007669"/>
    <property type="project" value="UniProtKB-KW"/>
</dbReference>
<evidence type="ECO:0000313" key="8">
    <source>
        <dbReference type="EMBL" id="MCC2118893.1"/>
    </source>
</evidence>
<dbReference type="EMBL" id="JAJEPV010000008">
    <property type="protein sequence ID" value="MCC2118893.1"/>
    <property type="molecule type" value="Genomic_DNA"/>
</dbReference>
<gene>
    <name evidence="7 8" type="primary">atpH</name>
    <name evidence="8" type="ORF">LKD75_04670</name>
</gene>
<evidence type="ECO:0000256" key="6">
    <source>
        <dbReference type="ARBA" id="ARBA00023310"/>
    </source>
</evidence>
<evidence type="ECO:0000313" key="9">
    <source>
        <dbReference type="Proteomes" id="UP001197795"/>
    </source>
</evidence>
<comment type="caution">
    <text evidence="8">The sequence shown here is derived from an EMBL/GenBank/DDBJ whole genome shotgun (WGS) entry which is preliminary data.</text>
</comment>
<dbReference type="Pfam" id="PF00213">
    <property type="entry name" value="OSCP"/>
    <property type="match status" value="1"/>
</dbReference>
<dbReference type="NCBIfam" id="TIGR01145">
    <property type="entry name" value="ATP_synt_delta"/>
    <property type="match status" value="1"/>
</dbReference>
<evidence type="ECO:0000256" key="1">
    <source>
        <dbReference type="ARBA" id="ARBA00004370"/>
    </source>
</evidence>
<evidence type="ECO:0000256" key="3">
    <source>
        <dbReference type="ARBA" id="ARBA00022781"/>
    </source>
</evidence>
<keyword evidence="2 7" id="KW-0813">Transport</keyword>
<comment type="subcellular location">
    <subcellularLocation>
        <location evidence="7">Cell membrane</location>
        <topology evidence="7">Peripheral membrane protein</topology>
    </subcellularLocation>
    <subcellularLocation>
        <location evidence="1">Membrane</location>
    </subcellularLocation>
</comment>
<dbReference type="Gene3D" id="1.10.520.20">
    <property type="entry name" value="N-terminal domain of the delta subunit of the F1F0-ATP synthase"/>
    <property type="match status" value="1"/>
</dbReference>
<keyword evidence="9" id="KW-1185">Reference proteome</keyword>
<dbReference type="PRINTS" id="PR00125">
    <property type="entry name" value="ATPASEDELTA"/>
</dbReference>
<evidence type="ECO:0000256" key="7">
    <source>
        <dbReference type="HAMAP-Rule" id="MF_01416"/>
    </source>
</evidence>
<keyword evidence="7" id="KW-0139">CF(1)</keyword>
<dbReference type="SUPFAM" id="SSF47928">
    <property type="entry name" value="N-terminal domain of the delta subunit of the F1F0-ATP synthase"/>
    <property type="match status" value="1"/>
</dbReference>
<keyword evidence="4 7" id="KW-0406">Ion transport</keyword>
<accession>A0AAE3A1R7</accession>
<comment type="function">
    <text evidence="7">F(1)F(0) ATP synthase produces ATP from ADP in the presence of a proton or sodium gradient. F-type ATPases consist of two structural domains, F(1) containing the extramembraneous catalytic core and F(0) containing the membrane proton channel, linked together by a central stalk and a peripheral stalk. During catalysis, ATP synthesis in the catalytic domain of F(1) is coupled via a rotary mechanism of the central stalk subunits to proton translocation.</text>
</comment>
<dbReference type="InterPro" id="IPR000711">
    <property type="entry name" value="ATPase_OSCP/dsu"/>
</dbReference>
<name>A0AAE3A1R7_9FIRM</name>
<comment type="similarity">
    <text evidence="7">Belongs to the ATPase delta chain family.</text>
</comment>
<organism evidence="8 9">
    <name type="scientific">Waltera acetigignens</name>
    <dbReference type="NCBI Taxonomy" id="2981769"/>
    <lineage>
        <taxon>Bacteria</taxon>
        <taxon>Bacillati</taxon>
        <taxon>Bacillota</taxon>
        <taxon>Clostridia</taxon>
        <taxon>Lachnospirales</taxon>
        <taxon>Lachnospiraceae</taxon>
        <taxon>Waltera</taxon>
    </lineage>
</organism>